<evidence type="ECO:0000256" key="1">
    <source>
        <dbReference type="ARBA" id="ARBA00004141"/>
    </source>
</evidence>
<feature type="transmembrane region" description="Helical" evidence="5">
    <location>
        <begin position="287"/>
        <end position="305"/>
    </location>
</feature>
<feature type="transmembrane region" description="Helical" evidence="5">
    <location>
        <begin position="53"/>
        <end position="77"/>
    </location>
</feature>
<comment type="caution">
    <text evidence="7">The sequence shown here is derived from an EMBL/GenBank/DDBJ whole genome shotgun (WGS) entry which is preliminary data.</text>
</comment>
<name>A0A0J1II40_9FIRM</name>
<feature type="transmembrane region" description="Helical" evidence="5">
    <location>
        <begin position="579"/>
        <end position="598"/>
    </location>
</feature>
<dbReference type="RefSeq" id="WP_047811566.1">
    <property type="nucleotide sequence ID" value="NZ_LDZY01000015.1"/>
</dbReference>
<dbReference type="InterPro" id="IPR051533">
    <property type="entry name" value="WaaL-like"/>
</dbReference>
<feature type="transmembrane region" description="Helical" evidence="5">
    <location>
        <begin position="556"/>
        <end position="573"/>
    </location>
</feature>
<keyword evidence="7" id="KW-0436">Ligase</keyword>
<feature type="transmembrane region" description="Helical" evidence="5">
    <location>
        <begin position="12"/>
        <end position="33"/>
    </location>
</feature>
<dbReference type="GO" id="GO:0016020">
    <property type="term" value="C:membrane"/>
    <property type="evidence" value="ECO:0007669"/>
    <property type="project" value="UniProtKB-SubCell"/>
</dbReference>
<dbReference type="STRING" id="476652.DEAC_c37900"/>
<feature type="transmembrane region" description="Helical" evidence="5">
    <location>
        <begin position="238"/>
        <end position="255"/>
    </location>
</feature>
<dbReference type="Proteomes" id="UP000036356">
    <property type="component" value="Unassembled WGS sequence"/>
</dbReference>
<evidence type="ECO:0000256" key="5">
    <source>
        <dbReference type="SAM" id="Phobius"/>
    </source>
</evidence>
<keyword evidence="4 5" id="KW-0472">Membrane</keyword>
<dbReference type="Pfam" id="PF04932">
    <property type="entry name" value="Wzy_C"/>
    <property type="match status" value="1"/>
</dbReference>
<dbReference type="InterPro" id="IPR007016">
    <property type="entry name" value="O-antigen_ligase-rel_domated"/>
</dbReference>
<feature type="transmembrane region" description="Helical" evidence="5">
    <location>
        <begin position="125"/>
        <end position="143"/>
    </location>
</feature>
<feature type="transmembrane region" description="Helical" evidence="5">
    <location>
        <begin position="513"/>
        <end position="536"/>
    </location>
</feature>
<evidence type="ECO:0000313" key="7">
    <source>
        <dbReference type="EMBL" id="KLU64356.1"/>
    </source>
</evidence>
<dbReference type="GO" id="GO:0016874">
    <property type="term" value="F:ligase activity"/>
    <property type="evidence" value="ECO:0007669"/>
    <property type="project" value="UniProtKB-KW"/>
</dbReference>
<dbReference type="PANTHER" id="PTHR37422">
    <property type="entry name" value="TEICHURONIC ACID BIOSYNTHESIS PROTEIN TUAE"/>
    <property type="match status" value="1"/>
</dbReference>
<feature type="transmembrane region" description="Helical" evidence="5">
    <location>
        <begin position="261"/>
        <end position="280"/>
    </location>
</feature>
<feature type="transmembrane region" description="Helical" evidence="5">
    <location>
        <begin position="89"/>
        <end position="105"/>
    </location>
</feature>
<protein>
    <submittedName>
        <fullName evidence="7">O-antigen ligase</fullName>
    </submittedName>
</protein>
<reference evidence="7 8" key="1">
    <citation type="submission" date="2015-06" db="EMBL/GenBank/DDBJ databases">
        <title>Draft genome of the moderately acidophilic sulfate reducer Candidatus Desulfosporosinus acididurans strain M1.</title>
        <authorList>
            <person name="Poehlein A."/>
            <person name="Petzsch P."/>
            <person name="Johnson B.D."/>
            <person name="Schloemann M."/>
            <person name="Daniel R."/>
            <person name="Muehling M."/>
        </authorList>
    </citation>
    <scope>NUCLEOTIDE SEQUENCE [LARGE SCALE GENOMIC DNA]</scope>
    <source>
        <strain evidence="7 8">M1</strain>
    </source>
</reference>
<evidence type="ECO:0000256" key="4">
    <source>
        <dbReference type="ARBA" id="ARBA00023136"/>
    </source>
</evidence>
<keyword evidence="3 5" id="KW-1133">Transmembrane helix</keyword>
<feature type="domain" description="O-antigen ligase-related" evidence="6">
    <location>
        <begin position="440"/>
        <end position="529"/>
    </location>
</feature>
<feature type="transmembrane region" description="Helical" evidence="5">
    <location>
        <begin position="150"/>
        <end position="171"/>
    </location>
</feature>
<gene>
    <name evidence="7" type="ORF">DEAC_c37900</name>
</gene>
<keyword evidence="8" id="KW-1185">Reference proteome</keyword>
<organism evidence="7 8">
    <name type="scientific">Desulfosporosinus acididurans</name>
    <dbReference type="NCBI Taxonomy" id="476652"/>
    <lineage>
        <taxon>Bacteria</taxon>
        <taxon>Bacillati</taxon>
        <taxon>Bacillota</taxon>
        <taxon>Clostridia</taxon>
        <taxon>Eubacteriales</taxon>
        <taxon>Desulfitobacteriaceae</taxon>
        <taxon>Desulfosporosinus</taxon>
    </lineage>
</organism>
<evidence type="ECO:0000313" key="8">
    <source>
        <dbReference type="Proteomes" id="UP000036356"/>
    </source>
</evidence>
<dbReference type="AlphaFoldDB" id="A0A0J1II40"/>
<dbReference type="PANTHER" id="PTHR37422:SF13">
    <property type="entry name" value="LIPOPOLYSACCHARIDE BIOSYNTHESIS PROTEIN PA4999-RELATED"/>
    <property type="match status" value="1"/>
</dbReference>
<evidence type="ECO:0000259" key="6">
    <source>
        <dbReference type="Pfam" id="PF04932"/>
    </source>
</evidence>
<keyword evidence="2 5" id="KW-0812">Transmembrane</keyword>
<dbReference type="PATRIC" id="fig|476652.3.peg.4008"/>
<feature type="transmembrane region" description="Helical" evidence="5">
    <location>
        <begin position="215"/>
        <end position="233"/>
    </location>
</feature>
<evidence type="ECO:0000256" key="2">
    <source>
        <dbReference type="ARBA" id="ARBA00022692"/>
    </source>
</evidence>
<comment type="subcellular location">
    <subcellularLocation>
        <location evidence="1">Membrane</location>
        <topology evidence="1">Multi-pass membrane protein</topology>
    </subcellularLocation>
</comment>
<dbReference type="EMBL" id="LDZY01000015">
    <property type="protein sequence ID" value="KLU64356.1"/>
    <property type="molecule type" value="Genomic_DNA"/>
</dbReference>
<evidence type="ECO:0000256" key="3">
    <source>
        <dbReference type="ARBA" id="ARBA00022989"/>
    </source>
</evidence>
<accession>A0A0J1II40</accession>
<sequence length="616" mass="68842">MLKKESVPNYSWYLLLPLLFLLAVVPLVVYLKVVPLSGASFQFWTGEKNNLDFFSYYKMVLIIISSIVSLLALGLFVMSYGSDKLKLSLYYIPIAIYAFFVILSTEFSQYTDIALNGFNDRYEGMYVLLAYMVILFVTINLVRQEQHLKVLIGALFIGALIIGIIGIFQYLGYDFFKSSFGKNLILPAVFKQMADKLQFQFSKGVIYATLYHLDYVGSYMAMLFPLSFTLFLLTKKGWLKVLFAGFSLLMAINWLGCTSRAGMFGGALALVILLIMMNRYIIKNWKYFIGGIVILGLILFGLNSVSKGYLSTRIHSLISDASNITGGSDSGGQATSLLQGLNITGNEATLVTSTETLKFEVDGNVVAFLDKDNKPIAFQADDKTGKVQLKDSRYKDYQITAIRDTNNVNELQIVKENLKLNFSFKNNKISLLNSRGQAVDIQPVATWGFKGKERLGSSRGYIWSRAIPLLKDTIFIGHGPDTFAAYFPQNDFIGKFYAYYGDMWQVVDKPHDLYLQVAINTGIISLLALLSLFITYIVRSVRLYFRSNFDDFTSKAGVGIFVAICGYLGAAFFNDSVVSVAPVFWVLLGSGISINYMLEQKKLKSQSAAGDSSVSR</sequence>
<proteinExistence type="predicted"/>